<feature type="transmembrane region" description="Helical" evidence="9">
    <location>
        <begin position="58"/>
        <end position="75"/>
    </location>
</feature>
<evidence type="ECO:0000256" key="3">
    <source>
        <dbReference type="ARBA" id="ARBA00022630"/>
    </source>
</evidence>
<feature type="transmembrane region" description="Helical" evidence="9">
    <location>
        <begin position="12"/>
        <end position="29"/>
    </location>
</feature>
<dbReference type="EMBL" id="MGAL01000049">
    <property type="protein sequence ID" value="OGK45792.1"/>
    <property type="molecule type" value="Genomic_DNA"/>
</dbReference>
<feature type="transmembrane region" description="Helical" evidence="9">
    <location>
        <begin position="164"/>
        <end position="182"/>
    </location>
</feature>
<reference evidence="10 11" key="1">
    <citation type="journal article" date="2016" name="Nat. Commun.">
        <title>Thousands of microbial genomes shed light on interconnected biogeochemical processes in an aquifer system.</title>
        <authorList>
            <person name="Anantharaman K."/>
            <person name="Brown C.T."/>
            <person name="Hug L.A."/>
            <person name="Sharon I."/>
            <person name="Castelle C.J."/>
            <person name="Probst A.J."/>
            <person name="Thomas B.C."/>
            <person name="Singh A."/>
            <person name="Wilkins M.J."/>
            <person name="Karaoz U."/>
            <person name="Brodie E.L."/>
            <person name="Williams K.H."/>
            <person name="Hubbard S.S."/>
            <person name="Banfield J.F."/>
        </authorList>
    </citation>
    <scope>NUCLEOTIDE SEQUENCE [LARGE SCALE GENOMIC DNA]</scope>
</reference>
<feature type="transmembrane region" description="Helical" evidence="9">
    <location>
        <begin position="218"/>
        <end position="236"/>
    </location>
</feature>
<feature type="transmembrane region" description="Helical" evidence="9">
    <location>
        <begin position="139"/>
        <end position="157"/>
    </location>
</feature>
<keyword evidence="3" id="KW-0285">Flavoprotein</keyword>
<keyword evidence="7 9" id="KW-1133">Transmembrane helix</keyword>
<keyword evidence="5 9" id="KW-0812">Transmembrane</keyword>
<dbReference type="InterPro" id="IPR004338">
    <property type="entry name" value="NqrB/RnfD"/>
</dbReference>
<name>A0A1F7IR41_9BACT</name>
<dbReference type="Pfam" id="PF03116">
    <property type="entry name" value="NQR2_RnfD_RnfE"/>
    <property type="match status" value="2"/>
</dbReference>
<dbReference type="PANTHER" id="PTHR30578:SF0">
    <property type="entry name" value="ION-TRANSLOCATING OXIDOREDUCTASE COMPLEX SUBUNIT D"/>
    <property type="match status" value="1"/>
</dbReference>
<feature type="transmembrane region" description="Helical" evidence="9">
    <location>
        <begin position="105"/>
        <end position="127"/>
    </location>
</feature>
<evidence type="ECO:0000256" key="5">
    <source>
        <dbReference type="ARBA" id="ARBA00022692"/>
    </source>
</evidence>
<feature type="transmembrane region" description="Helical" evidence="9">
    <location>
        <begin position="188"/>
        <end position="206"/>
    </location>
</feature>
<organism evidence="10 11">
    <name type="scientific">Candidatus Roizmanbacteria bacterium RIFCSPLOWO2_01_FULL_38_12</name>
    <dbReference type="NCBI Taxonomy" id="1802061"/>
    <lineage>
        <taxon>Bacteria</taxon>
        <taxon>Candidatus Roizmaniibacteriota</taxon>
    </lineage>
</organism>
<feature type="transmembrane region" description="Helical" evidence="9">
    <location>
        <begin position="35"/>
        <end position="53"/>
    </location>
</feature>
<comment type="caution">
    <text evidence="10">The sequence shown here is derived from an EMBL/GenBank/DDBJ whole genome shotgun (WGS) entry which is preliminary data.</text>
</comment>
<protein>
    <submittedName>
        <fullName evidence="10">Uncharacterized protein</fullName>
    </submittedName>
</protein>
<gene>
    <name evidence="10" type="ORF">A3A93_00435</name>
</gene>
<evidence type="ECO:0000256" key="6">
    <source>
        <dbReference type="ARBA" id="ARBA00022967"/>
    </source>
</evidence>
<keyword evidence="2" id="KW-0597">Phosphoprotein</keyword>
<dbReference type="GO" id="GO:0055085">
    <property type="term" value="P:transmembrane transport"/>
    <property type="evidence" value="ECO:0007669"/>
    <property type="project" value="InterPro"/>
</dbReference>
<evidence type="ECO:0000256" key="8">
    <source>
        <dbReference type="ARBA" id="ARBA00023136"/>
    </source>
</evidence>
<accession>A0A1F7IR41</accession>
<dbReference type="GO" id="GO:0005886">
    <property type="term" value="C:plasma membrane"/>
    <property type="evidence" value="ECO:0007669"/>
    <property type="project" value="TreeGrafter"/>
</dbReference>
<dbReference type="PANTHER" id="PTHR30578">
    <property type="entry name" value="ELECTRON TRANSPORT COMPLEX PROTEIN RNFD"/>
    <property type="match status" value="1"/>
</dbReference>
<keyword evidence="6" id="KW-1278">Translocase</keyword>
<keyword evidence="4" id="KW-0288">FMN</keyword>
<sequence>MYLIKTNPKVQFIFFLLLFFIITSFRIALVQSLYIFTLCIGFSVFADLTFAYIRKKKLFIPYSAVITGLILALIADPYSSWFQILVICLSAIGIKNFLRISGRHIFNPAAIGLLIGWMIFGVSPAWWGASLYTPGAVSFLNIIIYLSLTTLAFISCYRYKKWSTVLSFLLVFAILSPLFFSSFSIKSLISTVLGPGMIFYTTVMLAEPMTSPVNKKRQILYGVTVAVLYLFIVFIIRTTGKSLPDSSITALLLGNLLFFKYR</sequence>
<keyword evidence="1" id="KW-0813">Transport</keyword>
<evidence type="ECO:0000313" key="11">
    <source>
        <dbReference type="Proteomes" id="UP000177141"/>
    </source>
</evidence>
<evidence type="ECO:0000256" key="1">
    <source>
        <dbReference type="ARBA" id="ARBA00022448"/>
    </source>
</evidence>
<dbReference type="Proteomes" id="UP000177141">
    <property type="component" value="Unassembled WGS sequence"/>
</dbReference>
<keyword evidence="8 9" id="KW-0472">Membrane</keyword>
<dbReference type="AlphaFoldDB" id="A0A1F7IR41"/>
<feature type="transmembrane region" description="Helical" evidence="9">
    <location>
        <begin position="81"/>
        <end position="98"/>
    </location>
</feature>
<dbReference type="STRING" id="1802061.A3A93_00435"/>
<evidence type="ECO:0000313" key="10">
    <source>
        <dbReference type="EMBL" id="OGK45792.1"/>
    </source>
</evidence>
<evidence type="ECO:0000256" key="2">
    <source>
        <dbReference type="ARBA" id="ARBA00022553"/>
    </source>
</evidence>
<evidence type="ECO:0000256" key="4">
    <source>
        <dbReference type="ARBA" id="ARBA00022643"/>
    </source>
</evidence>
<proteinExistence type="predicted"/>
<evidence type="ECO:0000256" key="7">
    <source>
        <dbReference type="ARBA" id="ARBA00022989"/>
    </source>
</evidence>
<evidence type="ECO:0000256" key="9">
    <source>
        <dbReference type="SAM" id="Phobius"/>
    </source>
</evidence>